<protein>
    <submittedName>
        <fullName evidence="2">Fatty acid desaturase</fullName>
    </submittedName>
</protein>
<keyword evidence="1" id="KW-1133">Transmembrane helix</keyword>
<dbReference type="AlphaFoldDB" id="A0A7W9FBG1"/>
<keyword evidence="1" id="KW-0472">Membrane</keyword>
<name>A0A7W9FBG1_9MICO</name>
<dbReference type="Proteomes" id="UP000517712">
    <property type="component" value="Unassembled WGS sequence"/>
</dbReference>
<evidence type="ECO:0000256" key="1">
    <source>
        <dbReference type="SAM" id="Phobius"/>
    </source>
</evidence>
<dbReference type="EMBL" id="JACHMU010000001">
    <property type="protein sequence ID" value="MBB5743140.1"/>
    <property type="molecule type" value="Genomic_DNA"/>
</dbReference>
<reference evidence="2 3" key="1">
    <citation type="submission" date="2020-08" db="EMBL/GenBank/DDBJ databases">
        <title>Sequencing the genomes of 1000 actinobacteria strains.</title>
        <authorList>
            <person name="Klenk H.-P."/>
        </authorList>
    </citation>
    <scope>NUCLEOTIDE SEQUENCE [LARGE SCALE GENOMIC DNA]</scope>
    <source>
        <strain evidence="2 3">DSM 24823</strain>
    </source>
</reference>
<keyword evidence="1" id="KW-0812">Transmembrane</keyword>
<dbReference type="RefSeq" id="WP_184282898.1">
    <property type="nucleotide sequence ID" value="NZ_BAAAPG010000001.1"/>
</dbReference>
<organism evidence="2 3">
    <name type="scientific">Microbacterium ginsengiterrae</name>
    <dbReference type="NCBI Taxonomy" id="546115"/>
    <lineage>
        <taxon>Bacteria</taxon>
        <taxon>Bacillati</taxon>
        <taxon>Actinomycetota</taxon>
        <taxon>Actinomycetes</taxon>
        <taxon>Micrococcales</taxon>
        <taxon>Microbacteriaceae</taxon>
        <taxon>Microbacterium</taxon>
    </lineage>
</organism>
<comment type="caution">
    <text evidence="2">The sequence shown here is derived from an EMBL/GenBank/DDBJ whole genome shotgun (WGS) entry which is preliminary data.</text>
</comment>
<evidence type="ECO:0000313" key="2">
    <source>
        <dbReference type="EMBL" id="MBB5743140.1"/>
    </source>
</evidence>
<sequence length="102" mass="10512">MFLAGLLSAIAGVALFHTALARTVRANPSTEIPFSRNPGTAPAGSIAMRAVGAGLIVLAAALLSTTAWFWPFIVILAGPVAALVVILIHNNRVARGRLAGNR</sequence>
<evidence type="ECO:0000313" key="3">
    <source>
        <dbReference type="Proteomes" id="UP000517712"/>
    </source>
</evidence>
<keyword evidence="3" id="KW-1185">Reference proteome</keyword>
<accession>A0A7W9FBG1</accession>
<proteinExistence type="predicted"/>
<gene>
    <name evidence="2" type="ORF">HD600_001637</name>
</gene>
<feature type="transmembrane region" description="Helical" evidence="1">
    <location>
        <begin position="68"/>
        <end position="88"/>
    </location>
</feature>